<gene>
    <name evidence="6" type="ORF">TNO010_220324</name>
</gene>
<evidence type="ECO:0000313" key="7">
    <source>
        <dbReference type="Proteomes" id="UP000490060"/>
    </source>
</evidence>
<evidence type="ECO:0000256" key="1">
    <source>
        <dbReference type="ARBA" id="ARBA00007074"/>
    </source>
</evidence>
<dbReference type="InterPro" id="IPR000064">
    <property type="entry name" value="NLP_P60_dom"/>
</dbReference>
<evidence type="ECO:0000313" key="6">
    <source>
        <dbReference type="EMBL" id="SOU88879.1"/>
    </source>
</evidence>
<dbReference type="PANTHER" id="PTHR47053">
    <property type="entry name" value="MUREIN DD-ENDOPEPTIDASE MEPH-RELATED"/>
    <property type="match status" value="1"/>
</dbReference>
<protein>
    <recommendedName>
        <fullName evidence="5">NlpC/P60 domain-containing protein</fullName>
    </recommendedName>
</protein>
<evidence type="ECO:0000256" key="2">
    <source>
        <dbReference type="ARBA" id="ARBA00022670"/>
    </source>
</evidence>
<dbReference type="GO" id="GO:0008234">
    <property type="term" value="F:cysteine-type peptidase activity"/>
    <property type="evidence" value="ECO:0007669"/>
    <property type="project" value="UniProtKB-KW"/>
</dbReference>
<dbReference type="SUPFAM" id="SSF54001">
    <property type="entry name" value="Cysteine proteinases"/>
    <property type="match status" value="1"/>
</dbReference>
<dbReference type="EMBL" id="OENE01000015">
    <property type="protein sequence ID" value="SOU88879.1"/>
    <property type="molecule type" value="Genomic_DNA"/>
</dbReference>
<evidence type="ECO:0000256" key="4">
    <source>
        <dbReference type="ARBA" id="ARBA00022807"/>
    </source>
</evidence>
<proteinExistence type="inferred from homology"/>
<evidence type="ECO:0000256" key="3">
    <source>
        <dbReference type="ARBA" id="ARBA00022801"/>
    </source>
</evidence>
<keyword evidence="4" id="KW-0788">Thiol protease</keyword>
<dbReference type="Pfam" id="PF00877">
    <property type="entry name" value="NLPC_P60"/>
    <property type="match status" value="1"/>
</dbReference>
<sequence length="194" mass="21898">MIKKIIYVLIASFLMISCGSSKNISKYHKASKSIHRSVRLVKSTKKYPKKTPKKAPKKVVVKSTKTASLADKIIWTAVSYKGAPYKYGGTTKRGMDCSGLIYTSFKHRKVQIPRSSGQMYAKGYQVSLKKVKRGDLLFFKTARRSGRVNHVGLVTSVKNRNIRFIHASTSSGVMISSLQDNYWRKTFVKAKRVL</sequence>
<accession>A0A2I2M8K5</accession>
<keyword evidence="2" id="KW-0645">Protease</keyword>
<dbReference type="PROSITE" id="PS51935">
    <property type="entry name" value="NLPC_P60"/>
    <property type="match status" value="1"/>
</dbReference>
<feature type="domain" description="NlpC/P60" evidence="5">
    <location>
        <begin position="67"/>
        <end position="194"/>
    </location>
</feature>
<reference evidence="6 7" key="1">
    <citation type="submission" date="2017-11" db="EMBL/GenBank/DDBJ databases">
        <authorList>
            <person name="Duchaud E."/>
        </authorList>
    </citation>
    <scope>NUCLEOTIDE SEQUENCE [LARGE SCALE GENOMIC DNA]</scope>
    <source>
        <strain evidence="6 7">TNO010</strain>
    </source>
</reference>
<organism evidence="6 7">
    <name type="scientific">Tenacibaculum finnmarkense genomovar ulcerans</name>
    <dbReference type="NCBI Taxonomy" id="2781388"/>
    <lineage>
        <taxon>Bacteria</taxon>
        <taxon>Pseudomonadati</taxon>
        <taxon>Bacteroidota</taxon>
        <taxon>Flavobacteriia</taxon>
        <taxon>Flavobacteriales</taxon>
        <taxon>Flavobacteriaceae</taxon>
        <taxon>Tenacibaculum</taxon>
        <taxon>Tenacibaculum finnmarkense</taxon>
    </lineage>
</organism>
<dbReference type="Gene3D" id="3.90.1720.10">
    <property type="entry name" value="endopeptidase domain like (from Nostoc punctiforme)"/>
    <property type="match status" value="1"/>
</dbReference>
<name>A0A2I2M8K5_9FLAO</name>
<dbReference type="Proteomes" id="UP000490060">
    <property type="component" value="Unassembled WGS sequence"/>
</dbReference>
<dbReference type="AlphaFoldDB" id="A0A2I2M8K5"/>
<dbReference type="GO" id="GO:0006508">
    <property type="term" value="P:proteolysis"/>
    <property type="evidence" value="ECO:0007669"/>
    <property type="project" value="UniProtKB-KW"/>
</dbReference>
<dbReference type="RefSeq" id="WP_172505381.1">
    <property type="nucleotide sequence ID" value="NZ_OENE01000015.1"/>
</dbReference>
<dbReference type="InterPro" id="IPR038765">
    <property type="entry name" value="Papain-like_cys_pep_sf"/>
</dbReference>
<dbReference type="PANTHER" id="PTHR47053:SF1">
    <property type="entry name" value="MUREIN DD-ENDOPEPTIDASE MEPH-RELATED"/>
    <property type="match status" value="1"/>
</dbReference>
<dbReference type="PROSITE" id="PS51257">
    <property type="entry name" value="PROKAR_LIPOPROTEIN"/>
    <property type="match status" value="1"/>
</dbReference>
<comment type="similarity">
    <text evidence="1">Belongs to the peptidase C40 family.</text>
</comment>
<evidence type="ECO:0000259" key="5">
    <source>
        <dbReference type="PROSITE" id="PS51935"/>
    </source>
</evidence>
<dbReference type="InterPro" id="IPR051202">
    <property type="entry name" value="Peptidase_C40"/>
</dbReference>
<keyword evidence="3" id="KW-0378">Hydrolase</keyword>